<evidence type="ECO:0000313" key="1">
    <source>
        <dbReference type="EMBL" id="BAT90842.1"/>
    </source>
</evidence>
<organism evidence="1 2">
    <name type="scientific">Vigna angularis var. angularis</name>
    <dbReference type="NCBI Taxonomy" id="157739"/>
    <lineage>
        <taxon>Eukaryota</taxon>
        <taxon>Viridiplantae</taxon>
        <taxon>Streptophyta</taxon>
        <taxon>Embryophyta</taxon>
        <taxon>Tracheophyta</taxon>
        <taxon>Spermatophyta</taxon>
        <taxon>Magnoliopsida</taxon>
        <taxon>eudicotyledons</taxon>
        <taxon>Gunneridae</taxon>
        <taxon>Pentapetalae</taxon>
        <taxon>rosids</taxon>
        <taxon>fabids</taxon>
        <taxon>Fabales</taxon>
        <taxon>Fabaceae</taxon>
        <taxon>Papilionoideae</taxon>
        <taxon>50 kb inversion clade</taxon>
        <taxon>NPAAA clade</taxon>
        <taxon>indigoferoid/millettioid clade</taxon>
        <taxon>Phaseoleae</taxon>
        <taxon>Vigna</taxon>
    </lineage>
</organism>
<reference evidence="1 2" key="1">
    <citation type="journal article" date="2015" name="Sci. Rep.">
        <title>The power of single molecule real-time sequencing technology in the de novo assembly of a eukaryotic genome.</title>
        <authorList>
            <person name="Sakai H."/>
            <person name="Naito K."/>
            <person name="Ogiso-Tanaka E."/>
            <person name="Takahashi Y."/>
            <person name="Iseki K."/>
            <person name="Muto C."/>
            <person name="Satou K."/>
            <person name="Teruya K."/>
            <person name="Shiroma A."/>
            <person name="Shimoji M."/>
            <person name="Hirano T."/>
            <person name="Itoh T."/>
            <person name="Kaga A."/>
            <person name="Tomooka N."/>
        </authorList>
    </citation>
    <scope>NUCLEOTIDE SEQUENCE [LARGE SCALE GENOMIC DNA]</scope>
    <source>
        <strain evidence="2">cv. Shumari</strain>
    </source>
</reference>
<proteinExistence type="predicted"/>
<evidence type="ECO:0000313" key="2">
    <source>
        <dbReference type="Proteomes" id="UP000291084"/>
    </source>
</evidence>
<protein>
    <submittedName>
        <fullName evidence="1">Uncharacterized protein</fullName>
    </submittedName>
</protein>
<accession>A0A0S3SDD3</accession>
<name>A0A0S3SDD3_PHAAN</name>
<dbReference type="EMBL" id="AP015039">
    <property type="protein sequence ID" value="BAT90842.1"/>
    <property type="molecule type" value="Genomic_DNA"/>
</dbReference>
<dbReference type="AlphaFoldDB" id="A0A0S3SDD3"/>
<dbReference type="Proteomes" id="UP000291084">
    <property type="component" value="Chromosome 6"/>
</dbReference>
<sequence length="72" mass="8620">MYNLKPFDLILKRPVDINCCQSYNFLPVERWGYAERKGSNRKLRNEQILFSNHWICLSVNYILHSPLIYSSL</sequence>
<gene>
    <name evidence="1" type="primary">Vigan.06G213100</name>
    <name evidence="1" type="ORF">VIGAN_06213100</name>
</gene>
<keyword evidence="2" id="KW-1185">Reference proteome</keyword>